<dbReference type="AlphaFoldDB" id="A0A9P1CQN2"/>
<dbReference type="EMBL" id="CAMXCT030002223">
    <property type="protein sequence ID" value="CAL4783866.1"/>
    <property type="molecule type" value="Genomic_DNA"/>
</dbReference>
<dbReference type="EMBL" id="CAMXCT020002223">
    <property type="protein sequence ID" value="CAL1149929.1"/>
    <property type="molecule type" value="Genomic_DNA"/>
</dbReference>
<dbReference type="OrthoDB" id="443672at2759"/>
<gene>
    <name evidence="2" type="ORF">C1SCF055_LOCUS23021</name>
</gene>
<feature type="chain" id="PRO_5043270705" evidence="1">
    <location>
        <begin position="31"/>
        <end position="252"/>
    </location>
</feature>
<sequence length="252" mass="27330">SAYFIAMSTKFACSFVFLLPSLFLAGCADASAMLPEPCAHPDASIHSDDPEVEVYFGCGCFWHVQHEFVVEEMTKLCRTGSDLTARTAYAGGTLGTQGGLVCYHNSMGKADYGQLGHSEVVSMNVPVSAFGSFAKKFWELCPKGVRRDVQDVGGEYRSVVGLPGGIHSSLMPELRAAATAKVLEGKGNDADTLGTDAVLVYDTTQFPAHVAEKYHQFHDDMLDQYGGAYHALRQFADKTQCPGDQSWPFFIS</sequence>
<evidence type="ECO:0000313" key="2">
    <source>
        <dbReference type="EMBL" id="CAI3996554.1"/>
    </source>
</evidence>
<comment type="caution">
    <text evidence="2">The sequence shown here is derived from an EMBL/GenBank/DDBJ whole genome shotgun (WGS) entry which is preliminary data.</text>
</comment>
<reference evidence="3 4" key="2">
    <citation type="submission" date="2024-05" db="EMBL/GenBank/DDBJ databases">
        <authorList>
            <person name="Chen Y."/>
            <person name="Shah S."/>
            <person name="Dougan E. K."/>
            <person name="Thang M."/>
            <person name="Chan C."/>
        </authorList>
    </citation>
    <scope>NUCLEOTIDE SEQUENCE [LARGE SCALE GENOMIC DNA]</scope>
</reference>
<keyword evidence="4" id="KW-1185">Reference proteome</keyword>
<name>A0A9P1CQN2_9DINO</name>
<accession>A0A9P1CQN2</accession>
<reference evidence="2" key="1">
    <citation type="submission" date="2022-10" db="EMBL/GenBank/DDBJ databases">
        <authorList>
            <person name="Chen Y."/>
            <person name="Dougan E. K."/>
            <person name="Chan C."/>
            <person name="Rhodes N."/>
            <person name="Thang M."/>
        </authorList>
    </citation>
    <scope>NUCLEOTIDE SEQUENCE</scope>
</reference>
<feature type="non-terminal residue" evidence="2">
    <location>
        <position position="252"/>
    </location>
</feature>
<dbReference type="Gene3D" id="3.30.1060.10">
    <property type="entry name" value="Peptide methionine sulphoxide reductase MsrA"/>
    <property type="match status" value="1"/>
</dbReference>
<evidence type="ECO:0000256" key="1">
    <source>
        <dbReference type="SAM" id="SignalP"/>
    </source>
</evidence>
<evidence type="ECO:0000313" key="3">
    <source>
        <dbReference type="EMBL" id="CAL4783866.1"/>
    </source>
</evidence>
<dbReference type="Proteomes" id="UP001152797">
    <property type="component" value="Unassembled WGS sequence"/>
</dbReference>
<dbReference type="EMBL" id="CAMXCT010002223">
    <property type="protein sequence ID" value="CAI3996554.1"/>
    <property type="molecule type" value="Genomic_DNA"/>
</dbReference>
<dbReference type="SUPFAM" id="SSF55068">
    <property type="entry name" value="Peptide methionine sulfoxide reductase"/>
    <property type="match status" value="1"/>
</dbReference>
<evidence type="ECO:0000313" key="4">
    <source>
        <dbReference type="Proteomes" id="UP001152797"/>
    </source>
</evidence>
<keyword evidence="1" id="KW-0732">Signal</keyword>
<feature type="signal peptide" evidence="1">
    <location>
        <begin position="1"/>
        <end position="30"/>
    </location>
</feature>
<dbReference type="InterPro" id="IPR036509">
    <property type="entry name" value="Met_Sox_Rdtase_MsrA_sf"/>
</dbReference>
<protein>
    <submittedName>
        <fullName evidence="3">Peptide-methionine (S)-S-oxide reductase</fullName>
    </submittedName>
</protein>
<organism evidence="2">
    <name type="scientific">Cladocopium goreaui</name>
    <dbReference type="NCBI Taxonomy" id="2562237"/>
    <lineage>
        <taxon>Eukaryota</taxon>
        <taxon>Sar</taxon>
        <taxon>Alveolata</taxon>
        <taxon>Dinophyceae</taxon>
        <taxon>Suessiales</taxon>
        <taxon>Symbiodiniaceae</taxon>
        <taxon>Cladocopium</taxon>
    </lineage>
</organism>
<proteinExistence type="predicted"/>
<dbReference type="GO" id="GO:0008113">
    <property type="term" value="F:peptide-methionine (S)-S-oxide reductase activity"/>
    <property type="evidence" value="ECO:0007669"/>
    <property type="project" value="InterPro"/>
</dbReference>